<dbReference type="PRINTS" id="PR00320">
    <property type="entry name" value="GPROTEINBRPT"/>
</dbReference>
<dbReference type="Pfam" id="PF13925">
    <property type="entry name" value="Katanin_con80"/>
    <property type="match status" value="1"/>
</dbReference>
<proteinExistence type="predicted"/>
<dbReference type="SUPFAM" id="SSF50978">
    <property type="entry name" value="WD40 repeat-like"/>
    <property type="match status" value="1"/>
</dbReference>
<reference evidence="9" key="1">
    <citation type="journal article" date="2010" name="Science">
        <title>Plasticity of animal genome architecture unmasked by rapid evolution of a pelagic tunicate.</title>
        <authorList>
            <person name="Denoeud F."/>
            <person name="Henriet S."/>
            <person name="Mungpakdee S."/>
            <person name="Aury J.M."/>
            <person name="Da Silva C."/>
            <person name="Brinkmann H."/>
            <person name="Mikhaleva J."/>
            <person name="Olsen L.C."/>
            <person name="Jubin C."/>
            <person name="Canestro C."/>
            <person name="Bouquet J.M."/>
            <person name="Danks G."/>
            <person name="Poulain J."/>
            <person name="Campsteijn C."/>
            <person name="Adamski M."/>
            <person name="Cross I."/>
            <person name="Yadetie F."/>
            <person name="Muffato M."/>
            <person name="Louis A."/>
            <person name="Butcher S."/>
            <person name="Tsagkogeorga G."/>
            <person name="Konrad A."/>
            <person name="Singh S."/>
            <person name="Jensen M.F."/>
            <person name="Cong E.H."/>
            <person name="Eikeseth-Otteraa H."/>
            <person name="Noel B."/>
            <person name="Anthouard V."/>
            <person name="Porcel B.M."/>
            <person name="Kachouri-Lafond R."/>
            <person name="Nishino A."/>
            <person name="Ugolini M."/>
            <person name="Chourrout P."/>
            <person name="Nishida H."/>
            <person name="Aasland R."/>
            <person name="Huzurbazar S."/>
            <person name="Westhof E."/>
            <person name="Delsuc F."/>
            <person name="Lehrach H."/>
            <person name="Reinhardt R."/>
            <person name="Weissenbach J."/>
            <person name="Roy S.W."/>
            <person name="Artiguenave F."/>
            <person name="Postlethwait J.H."/>
            <person name="Manak J.R."/>
            <person name="Thompson E.M."/>
            <person name="Jaillon O."/>
            <person name="Du Pasquier L."/>
            <person name="Boudinot P."/>
            <person name="Liberles D.A."/>
            <person name="Volff J.N."/>
            <person name="Philippe H."/>
            <person name="Lenhard B."/>
            <person name="Roest Crollius H."/>
            <person name="Wincker P."/>
            <person name="Chourrout D."/>
        </authorList>
    </citation>
    <scope>NUCLEOTIDE SEQUENCE [LARGE SCALE GENOMIC DNA]</scope>
</reference>
<keyword evidence="4" id="KW-0677">Repeat</keyword>
<dbReference type="InParanoid" id="E4XU73"/>
<keyword evidence="5" id="KW-0206">Cytoskeleton</keyword>
<dbReference type="GO" id="GO:0007019">
    <property type="term" value="P:microtubule depolymerization"/>
    <property type="evidence" value="ECO:0007669"/>
    <property type="project" value="TreeGrafter"/>
</dbReference>
<dbReference type="GO" id="GO:0008017">
    <property type="term" value="F:microtubule binding"/>
    <property type="evidence" value="ECO:0007669"/>
    <property type="project" value="InterPro"/>
</dbReference>
<feature type="repeat" description="WD" evidence="6">
    <location>
        <begin position="11"/>
        <end position="54"/>
    </location>
</feature>
<dbReference type="PROSITE" id="PS50082">
    <property type="entry name" value="WD_REPEATS_2"/>
    <property type="match status" value="4"/>
</dbReference>
<dbReference type="PROSITE" id="PS50294">
    <property type="entry name" value="WD_REPEATS_REGION"/>
    <property type="match status" value="2"/>
</dbReference>
<evidence type="ECO:0000256" key="7">
    <source>
        <dbReference type="SAM" id="MobiDB-lite"/>
    </source>
</evidence>
<keyword evidence="2" id="KW-0963">Cytoplasm</keyword>
<comment type="subcellular location">
    <subcellularLocation>
        <location evidence="1">Cytoplasm</location>
        <location evidence="1">Cytoskeleton</location>
    </subcellularLocation>
</comment>
<dbReference type="PANTHER" id="PTHR19845">
    <property type="entry name" value="KATANIN P80 SUBUNIT"/>
    <property type="match status" value="1"/>
</dbReference>
<feature type="repeat" description="WD" evidence="6">
    <location>
        <begin position="66"/>
        <end position="97"/>
    </location>
</feature>
<feature type="region of interest" description="Disordered" evidence="7">
    <location>
        <begin position="307"/>
        <end position="364"/>
    </location>
</feature>
<dbReference type="SMART" id="SM00320">
    <property type="entry name" value="WD40"/>
    <property type="match status" value="5"/>
</dbReference>
<evidence type="ECO:0000256" key="1">
    <source>
        <dbReference type="ARBA" id="ARBA00004245"/>
    </source>
</evidence>
<dbReference type="PANTHER" id="PTHR19845:SF0">
    <property type="entry name" value="KATANIN P80 WD40 REPEAT-CONTAINING SUBUNIT B1"/>
    <property type="match status" value="1"/>
</dbReference>
<dbReference type="InterPro" id="IPR001680">
    <property type="entry name" value="WD40_rpt"/>
</dbReference>
<evidence type="ECO:0000256" key="3">
    <source>
        <dbReference type="ARBA" id="ARBA00022574"/>
    </source>
</evidence>
<sequence>MNEEGITRTQFIPHSAPISALKFGNDASKCMLATCGEDRKLKIWDVSRAGQTAAHSFDLVSTGSGLNFNSEDSKVTTGLQNGTIKLWDLESCKDFRVLSGHRAEVTCVEHYEYHKSNYLASASMATDIKMWDIRKKGVLLTYGEHEAAVSCIRFSPDGRSMLSSDRDGIVKVWDLRSGKSVATKSDAAGEITDLQFHPSEMLFAASSQDGRCYFYDFENYQLVSHTEKSTNIPSAIRFTFAGDVLTALMGDLLAEFAWEPEARRTKAIHINNGKKGDLMLSQNKSIATGIKEKNQLIINIVDSSKIKHKSQNRKQSYSTPKLGKANQSLPDPNISSISERPRNVRPASINMNHSNSKEQNSSLPVAKSVGQHAFNSAHKLPRSPRAVKAPSKPRARDVKADLMSRMKQRNENDIPVEIHVAPAPVHKSKRPLAMVKPNNSMEIDPSLLASPVQAQKTLQEPSHILELLEHSVEVKKVLKNRHLILEDCFRNQPMIESLRKSYRDRGVMYDILSSILAMPDIWTLELAVEATQVASLLAQSTEEHHQKLSTVALKHILTAYRQTIENSLNTPMGIGVDLTAEKRQQRSKEILRLVDATRNAFQPSSQNATTLKEIDFLMRNFRAS</sequence>
<dbReference type="AlphaFoldDB" id="E4XU73"/>
<feature type="compositionally biased region" description="Polar residues" evidence="7">
    <location>
        <begin position="313"/>
        <end position="338"/>
    </location>
</feature>
<feature type="repeat" description="WD" evidence="6">
    <location>
        <begin position="142"/>
        <end position="183"/>
    </location>
</feature>
<dbReference type="InterPro" id="IPR020472">
    <property type="entry name" value="WD40_PAC1"/>
</dbReference>
<feature type="compositionally biased region" description="Polar residues" evidence="7">
    <location>
        <begin position="349"/>
        <end position="363"/>
    </location>
</feature>
<evidence type="ECO:0000256" key="4">
    <source>
        <dbReference type="ARBA" id="ARBA00022737"/>
    </source>
</evidence>
<dbReference type="InterPro" id="IPR028021">
    <property type="entry name" value="Katanin_C-terminal"/>
</dbReference>
<dbReference type="Pfam" id="PF00400">
    <property type="entry name" value="WD40"/>
    <property type="match status" value="4"/>
</dbReference>
<evidence type="ECO:0000256" key="6">
    <source>
        <dbReference type="PROSITE-ProRule" id="PRU00221"/>
    </source>
</evidence>
<dbReference type="EMBL" id="FN653173">
    <property type="protein sequence ID" value="CBY13270.1"/>
    <property type="molecule type" value="Genomic_DNA"/>
</dbReference>
<dbReference type="GO" id="GO:0008352">
    <property type="term" value="C:katanin complex"/>
    <property type="evidence" value="ECO:0007669"/>
    <property type="project" value="TreeGrafter"/>
</dbReference>
<evidence type="ECO:0000256" key="2">
    <source>
        <dbReference type="ARBA" id="ARBA00022490"/>
    </source>
</evidence>
<keyword evidence="3 6" id="KW-0853">WD repeat</keyword>
<gene>
    <name evidence="9" type="ORF">GSOID_T00004050001</name>
</gene>
<keyword evidence="10" id="KW-1185">Reference proteome</keyword>
<dbReference type="InterPro" id="IPR019775">
    <property type="entry name" value="WD40_repeat_CS"/>
</dbReference>
<dbReference type="InterPro" id="IPR015943">
    <property type="entry name" value="WD40/YVTN_repeat-like_dom_sf"/>
</dbReference>
<name>E4XU73_OIKDI</name>
<evidence type="ECO:0000313" key="9">
    <source>
        <dbReference type="EMBL" id="CBY13270.1"/>
    </source>
</evidence>
<organism evidence="9">
    <name type="scientific">Oikopleura dioica</name>
    <name type="common">Tunicate</name>
    <dbReference type="NCBI Taxonomy" id="34765"/>
    <lineage>
        <taxon>Eukaryota</taxon>
        <taxon>Metazoa</taxon>
        <taxon>Chordata</taxon>
        <taxon>Tunicata</taxon>
        <taxon>Appendicularia</taxon>
        <taxon>Copelata</taxon>
        <taxon>Oikopleuridae</taxon>
        <taxon>Oikopleura</taxon>
    </lineage>
</organism>
<protein>
    <recommendedName>
        <fullName evidence="8">Katanin p80 subunit C-terminal domain-containing protein</fullName>
    </recommendedName>
</protein>
<feature type="domain" description="Katanin p80 subunit C-terminal" evidence="8">
    <location>
        <begin position="474"/>
        <end position="603"/>
    </location>
</feature>
<evidence type="ECO:0000256" key="5">
    <source>
        <dbReference type="ARBA" id="ARBA00023212"/>
    </source>
</evidence>
<dbReference type="CDD" id="cd00200">
    <property type="entry name" value="WD40"/>
    <property type="match status" value="1"/>
</dbReference>
<dbReference type="Proteomes" id="UP000001307">
    <property type="component" value="Unassembled WGS sequence"/>
</dbReference>
<dbReference type="OrthoDB" id="10251605at2759"/>
<feature type="repeat" description="WD" evidence="6">
    <location>
        <begin position="98"/>
        <end position="141"/>
    </location>
</feature>
<dbReference type="InterPro" id="IPR036322">
    <property type="entry name" value="WD40_repeat_dom_sf"/>
</dbReference>
<dbReference type="PROSITE" id="PS00678">
    <property type="entry name" value="WD_REPEATS_1"/>
    <property type="match status" value="2"/>
</dbReference>
<accession>E4XU73</accession>
<evidence type="ECO:0000313" key="10">
    <source>
        <dbReference type="Proteomes" id="UP000001307"/>
    </source>
</evidence>
<dbReference type="Gene3D" id="2.130.10.10">
    <property type="entry name" value="YVTN repeat-like/Quinoprotein amine dehydrogenase"/>
    <property type="match status" value="2"/>
</dbReference>
<evidence type="ECO:0000259" key="8">
    <source>
        <dbReference type="Pfam" id="PF13925"/>
    </source>
</evidence>